<dbReference type="PANTHER" id="PTHR20836:SF0">
    <property type="entry name" value="4-HYDROXY-TETRAHYDRODIPICOLINATE REDUCTASE 1, CHLOROPLASTIC-RELATED"/>
    <property type="match status" value="1"/>
</dbReference>
<comment type="caution">
    <text evidence="16">The sequence shown here is derived from an EMBL/GenBank/DDBJ whole genome shotgun (WGS) entry which is preliminary data.</text>
</comment>
<dbReference type="GO" id="GO:0050661">
    <property type="term" value="F:NADP binding"/>
    <property type="evidence" value="ECO:0007669"/>
    <property type="project" value="UniProtKB-UniRule"/>
</dbReference>
<dbReference type="Gene3D" id="3.30.360.10">
    <property type="entry name" value="Dihydrodipicolinate Reductase, domain 2"/>
    <property type="match status" value="1"/>
</dbReference>
<dbReference type="Proteomes" id="UP000028702">
    <property type="component" value="Unassembled WGS sequence"/>
</dbReference>
<feature type="domain" description="Dihydrodipicolinate reductase C-terminal" evidence="15">
    <location>
        <begin position="131"/>
        <end position="267"/>
    </location>
</feature>
<dbReference type="PROSITE" id="PS01298">
    <property type="entry name" value="DAPB"/>
    <property type="match status" value="1"/>
</dbReference>
<keyword evidence="8 13" id="KW-0457">Lysine biosynthesis</keyword>
<evidence type="ECO:0000313" key="17">
    <source>
        <dbReference type="Proteomes" id="UP000028702"/>
    </source>
</evidence>
<comment type="catalytic activity">
    <reaction evidence="12 13">
        <text>(S)-2,3,4,5-tetrahydrodipicolinate + NAD(+) + H2O = (2S,4S)-4-hydroxy-2,3,4,5-tetrahydrodipicolinate + NADH + H(+)</text>
        <dbReference type="Rhea" id="RHEA:35323"/>
        <dbReference type="ChEBI" id="CHEBI:15377"/>
        <dbReference type="ChEBI" id="CHEBI:15378"/>
        <dbReference type="ChEBI" id="CHEBI:16845"/>
        <dbReference type="ChEBI" id="CHEBI:57540"/>
        <dbReference type="ChEBI" id="CHEBI:57945"/>
        <dbReference type="ChEBI" id="CHEBI:67139"/>
        <dbReference type="EC" id="1.17.1.8"/>
    </reaction>
</comment>
<keyword evidence="2 13" id="KW-0963">Cytoplasm</keyword>
<dbReference type="GO" id="GO:0016726">
    <property type="term" value="F:oxidoreductase activity, acting on CH or CH2 groups, NAD or NADP as acceptor"/>
    <property type="evidence" value="ECO:0007669"/>
    <property type="project" value="UniProtKB-UniRule"/>
</dbReference>
<dbReference type="SUPFAM" id="SSF51735">
    <property type="entry name" value="NAD(P)-binding Rossmann-fold domains"/>
    <property type="match status" value="1"/>
</dbReference>
<dbReference type="CDD" id="cd02274">
    <property type="entry name" value="DHDPR_N"/>
    <property type="match status" value="1"/>
</dbReference>
<dbReference type="GO" id="GO:0009089">
    <property type="term" value="P:lysine biosynthetic process via diaminopimelate"/>
    <property type="evidence" value="ECO:0007669"/>
    <property type="project" value="UniProtKB-UniRule"/>
</dbReference>
<proteinExistence type="inferred from homology"/>
<comment type="function">
    <text evidence="13">Catalyzes the conversion of 4-hydroxy-tetrahydrodipicolinate (HTPA) to tetrahydrodipicolinate.</text>
</comment>
<comment type="subunit">
    <text evidence="13">Homotetramer.</text>
</comment>
<comment type="catalytic activity">
    <reaction evidence="11 13">
        <text>(S)-2,3,4,5-tetrahydrodipicolinate + NADP(+) + H2O = (2S,4S)-4-hydroxy-2,3,4,5-tetrahydrodipicolinate + NADPH + H(+)</text>
        <dbReference type="Rhea" id="RHEA:35331"/>
        <dbReference type="ChEBI" id="CHEBI:15377"/>
        <dbReference type="ChEBI" id="CHEBI:15378"/>
        <dbReference type="ChEBI" id="CHEBI:16845"/>
        <dbReference type="ChEBI" id="CHEBI:57783"/>
        <dbReference type="ChEBI" id="CHEBI:58349"/>
        <dbReference type="ChEBI" id="CHEBI:67139"/>
        <dbReference type="EC" id="1.17.1.8"/>
    </reaction>
</comment>
<keyword evidence="17" id="KW-1185">Reference proteome</keyword>
<dbReference type="eggNOG" id="COG0289">
    <property type="taxonomic scope" value="Bacteria"/>
</dbReference>
<dbReference type="Gene3D" id="3.40.50.720">
    <property type="entry name" value="NAD(P)-binding Rossmann-like Domain"/>
    <property type="match status" value="1"/>
</dbReference>
<evidence type="ECO:0000256" key="5">
    <source>
        <dbReference type="ARBA" id="ARBA00022915"/>
    </source>
</evidence>
<evidence type="ECO:0000256" key="11">
    <source>
        <dbReference type="ARBA" id="ARBA00049080"/>
    </source>
</evidence>
<comment type="caution">
    <text evidence="13">Was originally thought to be a dihydrodipicolinate reductase (DHDPR), catalyzing the conversion of dihydrodipicolinate to tetrahydrodipicolinate. However, it was shown in E.coli that the substrate of the enzymatic reaction is not dihydrodipicolinate (DHDP) but in fact (2S,4S)-4-hydroxy-2,3,4,5-tetrahydrodipicolinic acid (HTPA), the product released by the DapA-catalyzed reaction.</text>
</comment>
<dbReference type="RefSeq" id="WP_244444350.1">
    <property type="nucleotide sequence ID" value="NZ_BBIO01000001.1"/>
</dbReference>
<keyword evidence="5 13" id="KW-0220">Diaminopimelate biosynthesis</keyword>
<evidence type="ECO:0000256" key="2">
    <source>
        <dbReference type="ARBA" id="ARBA00022490"/>
    </source>
</evidence>
<dbReference type="Pfam" id="PF05173">
    <property type="entry name" value="DapB_C"/>
    <property type="match status" value="1"/>
</dbReference>
<keyword evidence="3 13" id="KW-0028">Amino-acid biosynthesis</keyword>
<feature type="binding site" evidence="13">
    <location>
        <begin position="168"/>
        <end position="169"/>
    </location>
    <ligand>
        <name>(S)-2,3,4,5-tetrahydrodipicolinate</name>
        <dbReference type="ChEBI" id="CHEBI:16845"/>
    </ligand>
</feature>
<evidence type="ECO:0000256" key="1">
    <source>
        <dbReference type="ARBA" id="ARBA00006642"/>
    </source>
</evidence>
<dbReference type="InterPro" id="IPR022664">
    <property type="entry name" value="DapB_N_CS"/>
</dbReference>
<keyword evidence="6 13" id="KW-0560">Oxidoreductase</keyword>
<feature type="binding site" evidence="13">
    <location>
        <position position="53"/>
    </location>
    <ligand>
        <name>NADP(+)</name>
        <dbReference type="ChEBI" id="CHEBI:58349"/>
    </ligand>
</feature>
<dbReference type="EMBL" id="BBIO01000001">
    <property type="protein sequence ID" value="GAK43743.1"/>
    <property type="molecule type" value="Genomic_DNA"/>
</dbReference>
<organism evidence="16 17">
    <name type="scientific">Tepidicaulis marinus</name>
    <dbReference type="NCBI Taxonomy" id="1333998"/>
    <lineage>
        <taxon>Bacteria</taxon>
        <taxon>Pseudomonadati</taxon>
        <taxon>Pseudomonadota</taxon>
        <taxon>Alphaproteobacteria</taxon>
        <taxon>Hyphomicrobiales</taxon>
        <taxon>Parvibaculaceae</taxon>
        <taxon>Tepidicaulis</taxon>
    </lineage>
</organism>
<evidence type="ECO:0000256" key="9">
    <source>
        <dbReference type="ARBA" id="ARBA00037922"/>
    </source>
</evidence>
<evidence type="ECO:0000313" key="16">
    <source>
        <dbReference type="EMBL" id="GAK43743.1"/>
    </source>
</evidence>
<feature type="active site" description="Proton donor/acceptor" evidence="13">
    <location>
        <position position="158"/>
    </location>
</feature>
<evidence type="ECO:0000259" key="14">
    <source>
        <dbReference type="Pfam" id="PF01113"/>
    </source>
</evidence>
<dbReference type="GO" id="GO:0005737">
    <property type="term" value="C:cytoplasm"/>
    <property type="evidence" value="ECO:0007669"/>
    <property type="project" value="UniProtKB-SubCell"/>
</dbReference>
<dbReference type="AlphaFoldDB" id="A0A081B6S5"/>
<evidence type="ECO:0000256" key="3">
    <source>
        <dbReference type="ARBA" id="ARBA00022605"/>
    </source>
</evidence>
<evidence type="ECO:0000256" key="6">
    <source>
        <dbReference type="ARBA" id="ARBA00023002"/>
    </source>
</evidence>
<name>A0A081B6S5_9HYPH</name>
<evidence type="ECO:0000256" key="13">
    <source>
        <dbReference type="HAMAP-Rule" id="MF_00102"/>
    </source>
</evidence>
<dbReference type="PANTHER" id="PTHR20836">
    <property type="entry name" value="DIHYDRODIPICOLINATE REDUCTASE"/>
    <property type="match status" value="1"/>
</dbReference>
<protein>
    <recommendedName>
        <fullName evidence="10 13">4-hydroxy-tetrahydrodipicolinate reductase</fullName>
        <shortName evidence="13">HTPA reductase</shortName>
        <ecNumber evidence="10 13">1.17.1.8</ecNumber>
    </recommendedName>
</protein>
<comment type="caution">
    <text evidence="13">Lacks conserved residue(s) required for the propagation of feature annotation.</text>
</comment>
<dbReference type="FunFam" id="3.30.360.10:FF:000004">
    <property type="entry name" value="4-hydroxy-tetrahydrodipicolinate reductase"/>
    <property type="match status" value="1"/>
</dbReference>
<evidence type="ECO:0000259" key="15">
    <source>
        <dbReference type="Pfam" id="PF05173"/>
    </source>
</evidence>
<dbReference type="GO" id="GO:0051287">
    <property type="term" value="F:NAD binding"/>
    <property type="evidence" value="ECO:0007669"/>
    <property type="project" value="UniProtKB-UniRule"/>
</dbReference>
<feature type="active site" description="Proton donor" evidence="13">
    <location>
        <position position="162"/>
    </location>
</feature>
<dbReference type="HAMAP" id="MF_00102">
    <property type="entry name" value="DapB"/>
    <property type="match status" value="1"/>
</dbReference>
<dbReference type="InterPro" id="IPR023940">
    <property type="entry name" value="DHDPR_bac"/>
</dbReference>
<comment type="similarity">
    <text evidence="1 13">Belongs to the DapB family.</text>
</comment>
<dbReference type="NCBIfam" id="TIGR00036">
    <property type="entry name" value="dapB"/>
    <property type="match status" value="1"/>
</dbReference>
<keyword evidence="7 13" id="KW-0520">NAD</keyword>
<gene>
    <name evidence="13" type="primary">dapB</name>
    <name evidence="16" type="ORF">M2A_0242</name>
</gene>
<evidence type="ECO:0000256" key="4">
    <source>
        <dbReference type="ARBA" id="ARBA00022857"/>
    </source>
</evidence>
<comment type="pathway">
    <text evidence="9 13">Amino-acid biosynthesis; L-lysine biosynthesis via DAP pathway; (S)-tetrahydrodipicolinate from L-aspartate: step 4/4.</text>
</comment>
<dbReference type="InterPro" id="IPR036291">
    <property type="entry name" value="NAD(P)-bd_dom_sf"/>
</dbReference>
<sequence>MSEIKIAIAGAGGRMGRQLLAQVLETEGCTLSGGTEPEGSPHIGADLGILAGRPEPLGIEVSADPLAVFKDADAVIDFTVPEASCEHAALAAQARIVHVIGTTGFSEEDNAKIAAAARHATIIKEGNMSLGVNLLGSLVRQVAAILDADWDIEILEMHHKHKVDAPSGTALLLGNAAAKGRGTDLKEVSDLDRHSQKGARKKGDIGFATLRGGSVVGEHSAIFAGEKERLVLSHVAEDRAIFARGAVAAAKWGQGKGPGLFGMADVLGLKEL</sequence>
<dbReference type="SUPFAM" id="SSF55347">
    <property type="entry name" value="Glyceraldehyde-3-phosphate dehydrogenase-like, C-terminal domain"/>
    <property type="match status" value="1"/>
</dbReference>
<dbReference type="UniPathway" id="UPA00034">
    <property type="reaction ID" value="UER00018"/>
</dbReference>
<feature type="binding site" evidence="13">
    <location>
        <begin position="101"/>
        <end position="103"/>
    </location>
    <ligand>
        <name>NAD(+)</name>
        <dbReference type="ChEBI" id="CHEBI:57540"/>
    </ligand>
</feature>
<dbReference type="Pfam" id="PF01113">
    <property type="entry name" value="DapB_N"/>
    <property type="match status" value="1"/>
</dbReference>
<evidence type="ECO:0000256" key="10">
    <source>
        <dbReference type="ARBA" id="ARBA00038983"/>
    </source>
</evidence>
<dbReference type="EC" id="1.17.1.8" evidence="10 13"/>
<dbReference type="InterPro" id="IPR022663">
    <property type="entry name" value="DapB_C"/>
</dbReference>
<dbReference type="STRING" id="1333998.M2A_0242"/>
<feature type="binding site" evidence="13">
    <location>
        <begin position="10"/>
        <end position="15"/>
    </location>
    <ligand>
        <name>NAD(+)</name>
        <dbReference type="ChEBI" id="CHEBI:57540"/>
    </ligand>
</feature>
<dbReference type="GO" id="GO:0019877">
    <property type="term" value="P:diaminopimelate biosynthetic process"/>
    <property type="evidence" value="ECO:0007669"/>
    <property type="project" value="UniProtKB-UniRule"/>
</dbReference>
<evidence type="ECO:0000256" key="7">
    <source>
        <dbReference type="ARBA" id="ARBA00023027"/>
    </source>
</evidence>
<accession>A0A081B6S5</accession>
<evidence type="ECO:0000256" key="12">
    <source>
        <dbReference type="ARBA" id="ARBA00049396"/>
    </source>
</evidence>
<dbReference type="GO" id="GO:0008839">
    <property type="term" value="F:4-hydroxy-tetrahydrodipicolinate reductase"/>
    <property type="evidence" value="ECO:0007669"/>
    <property type="project" value="UniProtKB-UniRule"/>
</dbReference>
<comment type="subcellular location">
    <subcellularLocation>
        <location evidence="13">Cytoplasm</location>
    </subcellularLocation>
</comment>
<reference evidence="16 17" key="1">
    <citation type="submission" date="2014-07" db="EMBL/GenBank/DDBJ databases">
        <title>Tepidicaulis marinum gen. nov., sp. nov., a novel marine bacterium denitrifying nitrate to nitrous oxide strictly under microaerobic conditions.</title>
        <authorList>
            <person name="Takeuchi M."/>
            <person name="Yamagishi T."/>
            <person name="Kamagata Y."/>
            <person name="Oshima K."/>
            <person name="Hattori M."/>
            <person name="Katayama T."/>
            <person name="Hanada S."/>
            <person name="Tamaki H."/>
            <person name="Marumo K."/>
            <person name="Maeda H."/>
            <person name="Nedachi M."/>
            <person name="Iwasaki W."/>
            <person name="Suwa Y."/>
            <person name="Sakata S."/>
        </authorList>
    </citation>
    <scope>NUCLEOTIDE SEQUENCE [LARGE SCALE GENOMIC DNA]</scope>
    <source>
        <strain evidence="16 17">MA2</strain>
    </source>
</reference>
<evidence type="ECO:0000256" key="8">
    <source>
        <dbReference type="ARBA" id="ARBA00023154"/>
    </source>
</evidence>
<dbReference type="InterPro" id="IPR000846">
    <property type="entry name" value="DapB_N"/>
</dbReference>
<dbReference type="PIRSF" id="PIRSF000161">
    <property type="entry name" value="DHPR"/>
    <property type="match status" value="1"/>
</dbReference>
<feature type="domain" description="Dihydrodipicolinate reductase N-terminal" evidence="14">
    <location>
        <begin position="4"/>
        <end position="128"/>
    </location>
</feature>
<feature type="binding site" evidence="13">
    <location>
        <position position="159"/>
    </location>
    <ligand>
        <name>(S)-2,3,4,5-tetrahydrodipicolinate</name>
        <dbReference type="ChEBI" id="CHEBI:16845"/>
    </ligand>
</feature>
<keyword evidence="4 13" id="KW-0521">NADP</keyword>